<dbReference type="EMBL" id="APCN01000990">
    <property type="status" value="NOT_ANNOTATED_CDS"/>
    <property type="molecule type" value="Genomic_DNA"/>
</dbReference>
<dbReference type="InterPro" id="IPR013087">
    <property type="entry name" value="Znf_C2H2_type"/>
</dbReference>
<sequence length="1363" mass="145592">MVSCSVAVSTYYNAEGSIMPSSTKFSLQFPSLPSGLPKDSENDALADSDCCVQCPQCHQTVQGIEALKEHIQLNHSGCPNGRRAKFPTDTSAPDDDDEDDVEDADDERMAEEDEHHVDPEAVSPLPAPLDSLAASAVAGARASGDLVGSRLQAKCGSLLQLQQQKHQLAQLVDDREDEEEELEVAQGGSSPRDLLMAGLAPQTVPAADRSYGPRSMVISPAQDGSSNSSSGPSLPTGGTTVKEGGAELAVYECAQCPTTFASRDQLERHEMHHAPSADASCKVCNKPFANVYRLQRHMISHDESSQRRKFKCNECDKAFKFKHHLKEHKRIHSGEKPFVCPNCGKRFSHSGSYSSHMTSKKCINMGIRLNHNNNNNNNNNNSSSHNNNNNNSTSHNNNSSNNSGSGSDSNHRSPQYPFHGGNGFTGIPNGHPGAIGTGGLGRSPIGLLPQAALHRDLDIAGRLRLVTSPSPTSSCSSATKHELDAIGPQPGGVDPLLLTKIQQASWLAVAMHNMQAMWDPNVLRLFDQFQQQPQSTSSSTDSETHEPMEDGSHQQQHQQQHQQGPPQPPPPPPATTSLLGDEDEQRPESARRPASSIDVVAMPEGVAQQNPSERMEIDEEEEEHEEDESCAEEKVEVVMGTSTAGSRQSPAAFHEDAIQKSADNGSAVEEQDREESSHQPQKDEYPEEQQSAESKLILPLLPKQEPLDEPAMESTNSMESQQHQQQQQQQQQQTPEQLTSSVSHDTLSVVKDEPSEETAIDPSLELSDEPKLNERDMERAHFSSPSAASSLSPSVSTAPLHCIYCSEEFATEPEMLQHARMFCKRSLLLNPFMSASGALAQTGNGVPAGTIAGGGGISSSSSGNSSNSSCSDDDTDYDTVALKGDCGGAYGLHGSMAGGALGVGGPHGGPGGSGKVRVRTSISEEQQNELKKYYARNSKPSRDEFQAIAQHVKMEARVVQVWFQNNRSRERKMGVTGGSGGVGVGRQYAAGGGQAGGQTVAPAGTPNSPLHADRAPSVVTGQDATGDQPLDLSVKKGLLTVGEALLSAATNSQAAATALAAGSLPAVLLQADTMSALNEAINLSIKASCSPTAYFYHDIHPIHGVTAGPQAHAMLGLGTGLPRDTPSPQDGRGQHTAAPSLPSQPSPHAYGKYPPMHGLHPPHHPVSLAGMDQLFRKYSPRLAAAVSTAAAPGTMVGRASLSPGALDIMPDETGTSYYGAFPDKKHLLQSMLNVPKRGAGYGLGGGAGNGAATGAGGKDAGSLAHPAPDAEGQYVCDQCDKTFSKHSSLQRHKYEHSGQRPYKCMECPKAFKHKHHLTEHKRLHSGEKPFQCCKCLKRFSHSGSYSQHMNHRYSYCKPYREGK</sequence>
<feature type="compositionally biased region" description="Low complexity" evidence="14">
    <location>
        <begin position="467"/>
        <end position="477"/>
    </location>
</feature>
<keyword evidence="8 12" id="KW-0238">DNA-binding</keyword>
<dbReference type="PROSITE" id="PS00028">
    <property type="entry name" value="ZINC_FINGER_C2H2_1"/>
    <property type="match status" value="5"/>
</dbReference>
<evidence type="ECO:0000256" key="7">
    <source>
        <dbReference type="ARBA" id="ARBA00022833"/>
    </source>
</evidence>
<evidence type="ECO:0000256" key="8">
    <source>
        <dbReference type="ARBA" id="ARBA00023125"/>
    </source>
</evidence>
<evidence type="ECO:0000313" key="15">
    <source>
        <dbReference type="EnsemblMetazoa" id="AARA017831-PA"/>
    </source>
</evidence>
<feature type="compositionally biased region" description="Pro residues" evidence="14">
    <location>
        <begin position="565"/>
        <end position="574"/>
    </location>
</feature>
<name>A0A453YJF4_ANOAR</name>
<feature type="compositionally biased region" description="Basic and acidic residues" evidence="14">
    <location>
        <begin position="542"/>
        <end position="552"/>
    </location>
</feature>
<dbReference type="RefSeq" id="XP_040172131.1">
    <property type="nucleotide sequence ID" value="XM_040316197.1"/>
</dbReference>
<organism evidence="15 16">
    <name type="scientific">Anopheles arabiensis</name>
    <name type="common">Mosquito</name>
    <dbReference type="NCBI Taxonomy" id="7173"/>
    <lineage>
        <taxon>Eukaryota</taxon>
        <taxon>Metazoa</taxon>
        <taxon>Ecdysozoa</taxon>
        <taxon>Arthropoda</taxon>
        <taxon>Hexapoda</taxon>
        <taxon>Insecta</taxon>
        <taxon>Pterygota</taxon>
        <taxon>Neoptera</taxon>
        <taxon>Endopterygota</taxon>
        <taxon>Diptera</taxon>
        <taxon>Nematocera</taxon>
        <taxon>Culicoidea</taxon>
        <taxon>Culicidae</taxon>
        <taxon>Anophelinae</taxon>
        <taxon>Anopheles</taxon>
    </lineage>
</organism>
<dbReference type="PANTHER" id="PTHR24391:SF27">
    <property type="entry name" value="ZINC FINGER PROTEIN 1"/>
    <property type="match status" value="1"/>
</dbReference>
<evidence type="ECO:0000256" key="4">
    <source>
        <dbReference type="ARBA" id="ARBA00022723"/>
    </source>
</evidence>
<dbReference type="SMART" id="SM00389">
    <property type="entry name" value="HOX"/>
    <property type="match status" value="1"/>
</dbReference>
<feature type="compositionally biased region" description="Low complexity" evidence="14">
    <location>
        <begin position="530"/>
        <end position="541"/>
    </location>
</feature>
<dbReference type="GO" id="GO:0000122">
    <property type="term" value="P:negative regulation of transcription by RNA polymerase II"/>
    <property type="evidence" value="ECO:0007669"/>
    <property type="project" value="UniProtKB-ARBA"/>
</dbReference>
<feature type="region of interest" description="Disordered" evidence="14">
    <location>
        <begin position="367"/>
        <end position="438"/>
    </location>
</feature>
<evidence type="ECO:0000256" key="1">
    <source>
        <dbReference type="ARBA" id="ARBA00003767"/>
    </source>
</evidence>
<keyword evidence="10 12" id="KW-0539">Nucleus</keyword>
<feature type="region of interest" description="Disordered" evidence="14">
    <location>
        <begin position="530"/>
        <end position="771"/>
    </location>
</feature>
<feature type="region of interest" description="Disordered" evidence="14">
    <location>
        <begin position="467"/>
        <end position="487"/>
    </location>
</feature>
<feature type="compositionally biased region" description="Acidic residues" evidence="14">
    <location>
        <begin position="92"/>
        <end position="112"/>
    </location>
</feature>
<dbReference type="RefSeq" id="XP_040172132.1">
    <property type="nucleotide sequence ID" value="XM_040316198.1"/>
</dbReference>
<dbReference type="FunFam" id="3.30.160.60:FF:000045">
    <property type="entry name" value="ZFP69 zinc finger protein B"/>
    <property type="match status" value="1"/>
</dbReference>
<dbReference type="Gene3D" id="1.10.10.60">
    <property type="entry name" value="Homeodomain-like"/>
    <property type="match status" value="1"/>
</dbReference>
<dbReference type="Pfam" id="PF00096">
    <property type="entry name" value="zf-C2H2"/>
    <property type="match status" value="6"/>
</dbReference>
<proteinExistence type="inferred from homology"/>
<dbReference type="GO" id="GO:0000978">
    <property type="term" value="F:RNA polymerase II cis-regulatory region sequence-specific DNA binding"/>
    <property type="evidence" value="ECO:0007669"/>
    <property type="project" value="TreeGrafter"/>
</dbReference>
<accession>A0A453YJF4</accession>
<keyword evidence="16" id="KW-1185">Reference proteome</keyword>
<keyword evidence="7" id="KW-0862">Zinc</keyword>
<feature type="compositionally biased region" description="Low complexity" evidence="14">
    <location>
        <begin position="553"/>
        <end position="564"/>
    </location>
</feature>
<dbReference type="InterPro" id="IPR017970">
    <property type="entry name" value="Homeobox_CS"/>
</dbReference>
<dbReference type="EnsemblMetazoa" id="AARA017831-RA">
    <property type="protein sequence ID" value="AARA017831-PA"/>
    <property type="gene ID" value="AARA017831"/>
</dbReference>
<dbReference type="InterPro" id="IPR001356">
    <property type="entry name" value="HD"/>
</dbReference>
<evidence type="ECO:0000256" key="11">
    <source>
        <dbReference type="PROSITE-ProRule" id="PRU00042"/>
    </source>
</evidence>
<dbReference type="FunFam" id="3.30.160.60:FF:000744">
    <property type="entry name" value="zinc finger E-box-binding homeobox 1"/>
    <property type="match status" value="1"/>
</dbReference>
<evidence type="ECO:0000256" key="3">
    <source>
        <dbReference type="ARBA" id="ARBA00006991"/>
    </source>
</evidence>
<dbReference type="KEGG" id="aara:120905437"/>
<evidence type="ECO:0000256" key="14">
    <source>
        <dbReference type="SAM" id="MobiDB-lite"/>
    </source>
</evidence>
<dbReference type="FunFam" id="3.30.160.60:FF:000013">
    <property type="entry name" value="Putative zinc finger E-box-binding homeobox 2"/>
    <property type="match status" value="2"/>
</dbReference>
<dbReference type="Pfam" id="PF00046">
    <property type="entry name" value="Homeodomain"/>
    <property type="match status" value="1"/>
</dbReference>
<dbReference type="PROSITE" id="PS00027">
    <property type="entry name" value="HOMEOBOX_1"/>
    <property type="match status" value="1"/>
</dbReference>
<protein>
    <submittedName>
        <fullName evidence="15">Uncharacterized protein</fullName>
    </submittedName>
</protein>
<keyword evidence="9 12" id="KW-0371">Homeobox</keyword>
<feature type="compositionally biased region" description="Acidic residues" evidence="14">
    <location>
        <begin position="616"/>
        <end position="630"/>
    </location>
</feature>
<feature type="compositionally biased region" description="Low complexity" evidence="14">
    <location>
        <begin position="219"/>
        <end position="240"/>
    </location>
</feature>
<feature type="compositionally biased region" description="Basic and acidic residues" evidence="14">
    <location>
        <begin position="674"/>
        <end position="684"/>
    </location>
</feature>
<dbReference type="CTD" id="43650"/>
<dbReference type="InterPro" id="IPR051574">
    <property type="entry name" value="ZnF_E-box_Homeobox"/>
</dbReference>
<dbReference type="PROSITE" id="PS50157">
    <property type="entry name" value="ZINC_FINGER_C2H2_2"/>
    <property type="match status" value="7"/>
</dbReference>
<dbReference type="GO" id="GO:0008270">
    <property type="term" value="F:zinc ion binding"/>
    <property type="evidence" value="ECO:0007669"/>
    <property type="project" value="UniProtKB-KW"/>
</dbReference>
<dbReference type="GO" id="GO:0000981">
    <property type="term" value="F:DNA-binding transcription factor activity, RNA polymerase II-specific"/>
    <property type="evidence" value="ECO:0007669"/>
    <property type="project" value="InterPro"/>
</dbReference>
<dbReference type="SUPFAM" id="SSF57667">
    <property type="entry name" value="beta-beta-alpha zinc fingers"/>
    <property type="match status" value="4"/>
</dbReference>
<evidence type="ECO:0000256" key="6">
    <source>
        <dbReference type="ARBA" id="ARBA00022771"/>
    </source>
</evidence>
<comment type="subcellular location">
    <subcellularLocation>
        <location evidence="2 12 13">Nucleus</location>
    </subcellularLocation>
</comment>
<evidence type="ECO:0000256" key="9">
    <source>
        <dbReference type="ARBA" id="ARBA00023155"/>
    </source>
</evidence>
<reference evidence="15" key="1">
    <citation type="submission" date="2022-08" db="UniProtKB">
        <authorList>
            <consortium name="EnsemblMetazoa"/>
        </authorList>
    </citation>
    <scope>IDENTIFICATION</scope>
    <source>
        <strain evidence="15">Dongola</strain>
    </source>
</reference>
<dbReference type="CDD" id="cd00086">
    <property type="entry name" value="homeodomain"/>
    <property type="match status" value="1"/>
</dbReference>
<dbReference type="SUPFAM" id="SSF46689">
    <property type="entry name" value="Homeodomain-like"/>
    <property type="match status" value="1"/>
</dbReference>
<dbReference type="PANTHER" id="PTHR24391">
    <property type="entry name" value="HISTONE H4 TRANSCRIPTION FACTOR-RELATED"/>
    <property type="match status" value="1"/>
</dbReference>
<comment type="similarity">
    <text evidence="3">Belongs to the krueppel C2H2-type zinc-finger protein family.</text>
</comment>
<feature type="compositionally biased region" description="Low complexity" evidence="14">
    <location>
        <begin position="370"/>
        <end position="408"/>
    </location>
</feature>
<feature type="region of interest" description="Disordered" evidence="14">
    <location>
        <begin position="992"/>
        <end position="1027"/>
    </location>
</feature>
<comment type="function">
    <text evidence="1">May be involved in transcriptional regulation.</text>
</comment>
<dbReference type="GO" id="GO:0005634">
    <property type="term" value="C:nucleus"/>
    <property type="evidence" value="ECO:0007669"/>
    <property type="project" value="UniProtKB-SubCell"/>
</dbReference>
<feature type="region of interest" description="Disordered" evidence="14">
    <location>
        <begin position="1115"/>
        <end position="1159"/>
    </location>
</feature>
<evidence type="ECO:0000313" key="16">
    <source>
        <dbReference type="Proteomes" id="UP000075840"/>
    </source>
</evidence>
<dbReference type="VEuPathDB" id="VectorBase:AARA017831"/>
<dbReference type="PROSITE" id="PS50071">
    <property type="entry name" value="HOMEOBOX_2"/>
    <property type="match status" value="1"/>
</dbReference>
<dbReference type="SMART" id="SM00355">
    <property type="entry name" value="ZnF_C2H2"/>
    <property type="match status" value="9"/>
</dbReference>
<keyword evidence="6 11" id="KW-0863">Zinc-finger</keyword>
<dbReference type="FunFam" id="3.30.160.60:FF:001602">
    <property type="entry name" value="Zinc finger protein 490"/>
    <property type="match status" value="1"/>
</dbReference>
<evidence type="ECO:0000256" key="2">
    <source>
        <dbReference type="ARBA" id="ARBA00004123"/>
    </source>
</evidence>
<dbReference type="Gene3D" id="3.30.160.60">
    <property type="entry name" value="Classic Zinc Finger"/>
    <property type="match status" value="6"/>
</dbReference>
<evidence type="ECO:0000256" key="13">
    <source>
        <dbReference type="RuleBase" id="RU000682"/>
    </source>
</evidence>
<dbReference type="GeneID" id="120905437"/>
<dbReference type="InterPro" id="IPR009057">
    <property type="entry name" value="Homeodomain-like_sf"/>
</dbReference>
<keyword evidence="4" id="KW-0479">Metal-binding</keyword>
<feature type="compositionally biased region" description="Acidic residues" evidence="14">
    <location>
        <begin position="174"/>
        <end position="183"/>
    </location>
</feature>
<evidence type="ECO:0000256" key="10">
    <source>
        <dbReference type="ARBA" id="ARBA00023242"/>
    </source>
</evidence>
<feature type="DNA-binding region" description="Homeobox" evidence="12">
    <location>
        <begin position="915"/>
        <end position="974"/>
    </location>
</feature>
<dbReference type="InterPro" id="IPR036236">
    <property type="entry name" value="Znf_C2H2_sf"/>
</dbReference>
<feature type="region of interest" description="Disordered" evidence="14">
    <location>
        <begin position="170"/>
        <end position="241"/>
    </location>
</feature>
<feature type="compositionally biased region" description="Low complexity" evidence="14">
    <location>
        <begin position="721"/>
        <end position="733"/>
    </location>
</feature>
<feature type="compositionally biased region" description="Polar residues" evidence="14">
    <location>
        <begin position="734"/>
        <end position="746"/>
    </location>
</feature>
<dbReference type="Proteomes" id="UP000075840">
    <property type="component" value="Unassembled WGS sequence"/>
</dbReference>
<evidence type="ECO:0000256" key="12">
    <source>
        <dbReference type="PROSITE-ProRule" id="PRU00108"/>
    </source>
</evidence>
<keyword evidence="5" id="KW-0677">Repeat</keyword>
<feature type="compositionally biased region" description="Polar residues" evidence="14">
    <location>
        <begin position="640"/>
        <end position="649"/>
    </location>
</feature>
<dbReference type="VEuPathDB" id="VectorBase:AARA21_000142"/>
<evidence type="ECO:0000256" key="5">
    <source>
        <dbReference type="ARBA" id="ARBA00022737"/>
    </source>
</evidence>
<feature type="region of interest" description="Disordered" evidence="14">
    <location>
        <begin position="77"/>
        <end position="127"/>
    </location>
</feature>